<evidence type="ECO:0000313" key="2">
    <source>
        <dbReference type="EMBL" id="KAA9340060.1"/>
    </source>
</evidence>
<accession>A0A5N1J0B2</accession>
<dbReference type="AlphaFoldDB" id="A0A5N1J0B2"/>
<evidence type="ECO:0000259" key="1">
    <source>
        <dbReference type="Pfam" id="PF18962"/>
    </source>
</evidence>
<dbReference type="NCBIfam" id="TIGR04183">
    <property type="entry name" value="Por_Secre_tail"/>
    <property type="match status" value="1"/>
</dbReference>
<dbReference type="EMBL" id="VTWT01000003">
    <property type="protein sequence ID" value="KAA9340060.1"/>
    <property type="molecule type" value="Genomic_DNA"/>
</dbReference>
<protein>
    <submittedName>
        <fullName evidence="2">T9SS type A sorting domain-containing protein</fullName>
    </submittedName>
</protein>
<keyword evidence="3" id="KW-1185">Reference proteome</keyword>
<dbReference type="InterPro" id="IPR026444">
    <property type="entry name" value="Secre_tail"/>
</dbReference>
<proteinExistence type="predicted"/>
<evidence type="ECO:0000313" key="3">
    <source>
        <dbReference type="Proteomes" id="UP000326570"/>
    </source>
</evidence>
<dbReference type="Proteomes" id="UP000326570">
    <property type="component" value="Unassembled WGS sequence"/>
</dbReference>
<sequence>MGTYHYRILLLVLLCFTGIHGYAQTWNWVSHNNPDNSDFINIVADQNGYTYTSMVDKAGFVLTKYKPNGVKIWSKRNPGALVLKLSIDATGHLYTVGTDSFSPFNSSLVTAKLDSAGNRLWTKGNPVPPLPNDLPSGYVYTGATDAAGNTYMSGEFRNLTQFDTIALSNLAPINYFLAKYNSAGKIQWLRFFNDPVYSIACGSQGSYFIECGTHFQKYAANGTLIWQQNFSGTFDPSIFLIYSNKFIADAQDNLYVLGSQLAKYNSNGTLAWIKANQTPPGGTFKGKDFALNSSGNLLVTGSFSGTVSLGNGVPNLIGDTTGSPLFVAGFSGATSNALWAKQNSTSDYCTGEAIVSLPNGSCVIAGNFKANSAFDQLSLTGKGVFTAKLSAGVLGVHEGGTKTNLQVYPNPATSEVTLTGHLKPGTLEVYSLTGQKVYETSLTPEMKLKVADWPAGMYLVKITSEGKTQIQKLLVTR</sequence>
<dbReference type="SUPFAM" id="SSF63829">
    <property type="entry name" value="Calcium-dependent phosphotriesterase"/>
    <property type="match status" value="1"/>
</dbReference>
<name>A0A5N1J0B2_9BACT</name>
<comment type="caution">
    <text evidence="2">The sequence shown here is derived from an EMBL/GenBank/DDBJ whole genome shotgun (WGS) entry which is preliminary data.</text>
</comment>
<dbReference type="RefSeq" id="WP_150903132.1">
    <property type="nucleotide sequence ID" value="NZ_VTWT01000003.1"/>
</dbReference>
<gene>
    <name evidence="2" type="ORF">F0P94_06845</name>
</gene>
<reference evidence="2 3" key="1">
    <citation type="submission" date="2019-09" db="EMBL/GenBank/DDBJ databases">
        <title>Genome sequence of Adhaeribacter sp. M2.</title>
        <authorList>
            <person name="Srinivasan S."/>
        </authorList>
    </citation>
    <scope>NUCLEOTIDE SEQUENCE [LARGE SCALE GENOMIC DNA]</scope>
    <source>
        <strain evidence="2 3">M2</strain>
    </source>
</reference>
<dbReference type="Pfam" id="PF18962">
    <property type="entry name" value="Por_Secre_tail"/>
    <property type="match status" value="1"/>
</dbReference>
<organism evidence="2 3">
    <name type="scientific">Adhaeribacter soli</name>
    <dbReference type="NCBI Taxonomy" id="2607655"/>
    <lineage>
        <taxon>Bacteria</taxon>
        <taxon>Pseudomonadati</taxon>
        <taxon>Bacteroidota</taxon>
        <taxon>Cytophagia</taxon>
        <taxon>Cytophagales</taxon>
        <taxon>Hymenobacteraceae</taxon>
        <taxon>Adhaeribacter</taxon>
    </lineage>
</organism>
<feature type="domain" description="Secretion system C-terminal sorting" evidence="1">
    <location>
        <begin position="407"/>
        <end position="475"/>
    </location>
</feature>